<dbReference type="InterPro" id="IPR003838">
    <property type="entry name" value="ABC3_permease_C"/>
</dbReference>
<gene>
    <name evidence="11" type="ORF">GCM10008959_06120</name>
</gene>
<keyword evidence="3 8" id="KW-0812">Transmembrane</keyword>
<dbReference type="InterPro" id="IPR025857">
    <property type="entry name" value="MacB_PCD"/>
</dbReference>
<feature type="region of interest" description="Disordered" evidence="7">
    <location>
        <begin position="1"/>
        <end position="26"/>
    </location>
</feature>
<name>A0ABQ2RLP8_9DEIO</name>
<comment type="similarity">
    <text evidence="6">Belongs to the ABC-4 integral membrane protein family.</text>
</comment>
<comment type="subcellular location">
    <subcellularLocation>
        <location evidence="1">Cell membrane</location>
        <topology evidence="1">Multi-pass membrane protein</topology>
    </subcellularLocation>
</comment>
<feature type="transmembrane region" description="Helical" evidence="8">
    <location>
        <begin position="51"/>
        <end position="71"/>
    </location>
</feature>
<dbReference type="EMBL" id="BMQM01000002">
    <property type="protein sequence ID" value="GGR47698.1"/>
    <property type="molecule type" value="Genomic_DNA"/>
</dbReference>
<reference evidence="12" key="1">
    <citation type="journal article" date="2019" name="Int. J. Syst. Evol. Microbiol.">
        <title>The Global Catalogue of Microorganisms (GCM) 10K type strain sequencing project: providing services to taxonomists for standard genome sequencing and annotation.</title>
        <authorList>
            <consortium name="The Broad Institute Genomics Platform"/>
            <consortium name="The Broad Institute Genome Sequencing Center for Infectious Disease"/>
            <person name="Wu L."/>
            <person name="Ma J."/>
        </authorList>
    </citation>
    <scope>NUCLEOTIDE SEQUENCE [LARGE SCALE GENOMIC DNA]</scope>
    <source>
        <strain evidence="12">JCM 31404</strain>
    </source>
</reference>
<dbReference type="PANTHER" id="PTHR30572:SF4">
    <property type="entry name" value="ABC TRANSPORTER PERMEASE YTRF"/>
    <property type="match status" value="1"/>
</dbReference>
<dbReference type="InterPro" id="IPR050250">
    <property type="entry name" value="Macrolide_Exporter_MacB"/>
</dbReference>
<comment type="caution">
    <text evidence="11">The sequence shown here is derived from an EMBL/GenBank/DDBJ whole genome shotgun (WGS) entry which is preliminary data.</text>
</comment>
<feature type="transmembrane region" description="Helical" evidence="8">
    <location>
        <begin position="320"/>
        <end position="345"/>
    </location>
</feature>
<keyword evidence="12" id="KW-1185">Reference proteome</keyword>
<evidence type="ECO:0000259" key="9">
    <source>
        <dbReference type="Pfam" id="PF02687"/>
    </source>
</evidence>
<keyword evidence="4 8" id="KW-1133">Transmembrane helix</keyword>
<dbReference type="Proteomes" id="UP000634308">
    <property type="component" value="Unassembled WGS sequence"/>
</dbReference>
<feature type="compositionally biased region" description="Low complexity" evidence="7">
    <location>
        <begin position="12"/>
        <end position="25"/>
    </location>
</feature>
<dbReference type="RefSeq" id="WP_229777578.1">
    <property type="nucleotide sequence ID" value="NZ_BMQM01000002.1"/>
</dbReference>
<feature type="transmembrane region" description="Helical" evidence="8">
    <location>
        <begin position="407"/>
        <end position="426"/>
    </location>
</feature>
<feature type="domain" description="ABC3 transporter permease C-terminal" evidence="9">
    <location>
        <begin position="324"/>
        <end position="436"/>
    </location>
</feature>
<evidence type="ECO:0000256" key="5">
    <source>
        <dbReference type="ARBA" id="ARBA00023136"/>
    </source>
</evidence>
<evidence type="ECO:0000256" key="1">
    <source>
        <dbReference type="ARBA" id="ARBA00004651"/>
    </source>
</evidence>
<keyword evidence="2" id="KW-1003">Cell membrane</keyword>
<feature type="transmembrane region" description="Helical" evidence="8">
    <location>
        <begin position="366"/>
        <end position="395"/>
    </location>
</feature>
<evidence type="ECO:0000313" key="11">
    <source>
        <dbReference type="EMBL" id="GGR47698.1"/>
    </source>
</evidence>
<proteinExistence type="inferred from homology"/>
<keyword evidence="5 8" id="KW-0472">Membrane</keyword>
<evidence type="ECO:0000313" key="12">
    <source>
        <dbReference type="Proteomes" id="UP000634308"/>
    </source>
</evidence>
<evidence type="ECO:0000256" key="4">
    <source>
        <dbReference type="ARBA" id="ARBA00022989"/>
    </source>
</evidence>
<evidence type="ECO:0000256" key="6">
    <source>
        <dbReference type="ARBA" id="ARBA00038076"/>
    </source>
</evidence>
<feature type="domain" description="MacB-like periplasmic core" evidence="10">
    <location>
        <begin position="50"/>
        <end position="283"/>
    </location>
</feature>
<protein>
    <submittedName>
        <fullName evidence="11">ABC transporter permease</fullName>
    </submittedName>
</protein>
<evidence type="ECO:0000256" key="7">
    <source>
        <dbReference type="SAM" id="MobiDB-lite"/>
    </source>
</evidence>
<accession>A0ABQ2RLP8</accession>
<dbReference type="Pfam" id="PF02687">
    <property type="entry name" value="FtsX"/>
    <property type="match status" value="1"/>
</dbReference>
<organism evidence="11 12">
    <name type="scientific">Deinococcus seoulensis</name>
    <dbReference type="NCBI Taxonomy" id="1837379"/>
    <lineage>
        <taxon>Bacteria</taxon>
        <taxon>Thermotogati</taxon>
        <taxon>Deinococcota</taxon>
        <taxon>Deinococci</taxon>
        <taxon>Deinococcales</taxon>
        <taxon>Deinococcaceae</taxon>
        <taxon>Deinococcus</taxon>
    </lineage>
</organism>
<evidence type="ECO:0000256" key="3">
    <source>
        <dbReference type="ARBA" id="ARBA00022692"/>
    </source>
</evidence>
<evidence type="ECO:0000259" key="10">
    <source>
        <dbReference type="Pfam" id="PF12704"/>
    </source>
</evidence>
<dbReference type="Pfam" id="PF12704">
    <property type="entry name" value="MacB_PCD"/>
    <property type="match status" value="1"/>
</dbReference>
<dbReference type="PANTHER" id="PTHR30572">
    <property type="entry name" value="MEMBRANE COMPONENT OF TRANSPORTER-RELATED"/>
    <property type="match status" value="1"/>
</dbReference>
<evidence type="ECO:0000256" key="8">
    <source>
        <dbReference type="SAM" id="Phobius"/>
    </source>
</evidence>
<evidence type="ECO:0000256" key="2">
    <source>
        <dbReference type="ARBA" id="ARBA00022475"/>
    </source>
</evidence>
<sequence length="443" mass="45446">MTAADQPTPDQPTIDRAAPAPATPRRGGGIGLGGAFTIAWRAIVGTPLRSVLTALGVIIGVAAVVALTAIGQGSTAGVTKNLESLGTNLLTVQSARGGGGGSLVRAGPRQTVTVKDAEALAAAFPDRVAGVAPTVNSNVQAKVGSANTQASVVGTWPAYETVRNSPVETGAYFTDADNRSRKRVAVIGHQVLTDLWGEDATPDQAIGQKVRLGSVSFTVTGVLPDKGNSGFGNANSQVLVPLGTYLQRFARTNSAGGEPTVSSVYLQAVSADDLTALQADVTDLLSTRHDQTDPDNLDFQVQNQADSLASLSSVTGTLTLLVGAIAGISLLVGGIGIMNIMLVSVTERTREIGVRKALGAKPRDILTQFLVEASLLSIGGGLIGMLLGVGVAYLGNLAGIAPVFSPTPMIVAFLFSALVGVFFGYYPAARAARLDPVDSLRYE</sequence>